<reference evidence="18 19" key="1">
    <citation type="submission" date="2018-04" db="EMBL/GenBank/DDBJ databases">
        <title>Genomic Encyclopedia of Type Strains, Phase IV (KMG-IV): sequencing the most valuable type-strain genomes for metagenomic binning, comparative biology and taxonomic classification.</title>
        <authorList>
            <person name="Goeker M."/>
        </authorList>
    </citation>
    <scope>NUCLEOTIDE SEQUENCE [LARGE SCALE GENOMIC DNA]</scope>
    <source>
        <strain evidence="18 19">DSM 26588</strain>
    </source>
</reference>
<evidence type="ECO:0000256" key="10">
    <source>
        <dbReference type="ARBA" id="ARBA00022962"/>
    </source>
</evidence>
<evidence type="ECO:0000256" key="9">
    <source>
        <dbReference type="ARBA" id="ARBA00022827"/>
    </source>
</evidence>
<dbReference type="PROSITE" id="PS51278">
    <property type="entry name" value="GATASE_TYPE_2"/>
    <property type="match status" value="1"/>
</dbReference>
<dbReference type="GO" id="GO:0006537">
    <property type="term" value="P:glutamate biosynthetic process"/>
    <property type="evidence" value="ECO:0007669"/>
    <property type="project" value="UniProtKB-KW"/>
</dbReference>
<evidence type="ECO:0000256" key="4">
    <source>
        <dbReference type="ARBA" id="ARBA00009716"/>
    </source>
</evidence>
<evidence type="ECO:0000313" key="18">
    <source>
        <dbReference type="EMBL" id="PVY59370.1"/>
    </source>
</evidence>
<keyword evidence="6" id="KW-0285">Flavoprotein</keyword>
<comment type="pathway">
    <text evidence="16">Amino-acid biosynthesis.</text>
</comment>
<evidence type="ECO:0000256" key="12">
    <source>
        <dbReference type="ARBA" id="ARBA00023004"/>
    </source>
</evidence>
<keyword evidence="5" id="KW-0028">Amino-acid biosynthesis</keyword>
<dbReference type="NCBIfam" id="NF008730">
    <property type="entry name" value="PRK11750.1"/>
    <property type="match status" value="1"/>
</dbReference>
<name>A0A2U1CET3_9FIRM</name>
<dbReference type="InterPro" id="IPR036485">
    <property type="entry name" value="Glu_synth_asu_C_sf"/>
</dbReference>
<sequence>MGCDRRAGRAPVCRALFSMEFLPGKGLVQMEMIRNEGYRQQGLYDPAFEHDACGIGAVVDIKGLQSHRTVDDALKIVEKLEHRAGKDAEGKTGDGVGILLQISHQFFQKAAGELGLSLGEARDYGVGMFFFPQDGLKRSQAKKMFEVIVEKEGMEFLGWRSVPVEPSILGSKALAKMPCIEQGFVRRPDGTARGIDFDRKLYVARRVFEQSADATYVCSLSSRTIVYKGMFLVHQLRRFYKDLQDRDYQSAIALVHSRFSTNTNPSWERAHPNRLLLHNGEINTIRGNADRMLAREETMSAPLLDTELDKVYPVINGEGSDSAMLDNSLEFMMMAGMDLPLAVMVTIPEPWQGDKTISRTKRDLYQYYAILMEPWDGPASILFSDGDVVGAVLDRNGLRPSRYYVTSDDRLILSSEVGVLDIPADRIVEKSRLQPGRMLLVDTRAGRIIGDEALKETYAARQPYGEWLDKNLVHLSDLSIPNHRVENRSREALARLQKAFGYTYEDVRNAILPMARTGAEPTAAMGVDIPLAVLDDQGQPLFNYFKQLFAQVTNPPIDAIREEVVTDTTVYIGDDGNLLQEKAENCKVLQVHNPILTSTDLMKIRHMKKPGFHVETVSILYYKNTPLERALDHLFVAVDRAYRAGANIIILSDRGVDENHVAIPSLLAVSAIEQYLVRTKKRTAVSIILESAEPRDVHHFATLLGYGARAINPYLAQETIVSLIEDGLLDKDFHAAVDDYNAAILHGIVKIASKMGISTIQSYQSAQIFEAVGIAKEVVDQYFTNTVSRVGGIGLNEIGELVDRNHSRAFDPLGLGTDLELDSMGAHKARAGQEDHLYNPQTIHLLQEATRRGDYGLFKEYTAHVDDETRPHTLRGLLEMRYAETPVPIDEVEGADSIVRRFKTGAMSYGSISQEAHECMAQAMNLLGGKSNSGEGGERPERLGTDKNSAIKQVASGRFGVTSEYLVSANEIQIKLAQGAKPGEGGHLPGKKVYPWIAKCRYSTPGVTLISPPPHHDIYSIEDLAQLIYDLKNANRRARISVKLVSEAGVGTIAAGVAKAGAQVVLISGHDGGTGAAPRTSIHNAGLPWELGLAETHQTLMENGLRSRVVVETDGKLMSGRDVAIACMLGAEEFGFATAPLVTMGCVMMRVCNLDTCPVGVATQNPELRKRFTGRPEYVVNFMRFIAQELREHMAKLGVRTIDELVGRTDLLKVRPHAANERAATVDLSAVLANPYVGTGAKQHFDPADIYDFRLEDTVDLNVLEKRLGRALERGEKARVEIGVSSTDRTLGTILGSDITRLHGDRLPDDSLTVKCTGGGGQSFGAFIPKGLTLELEGDSNDYFGKGLSGGKLVVYPPKDSTYPAEENIIIGNVALYGATSGRAFVCGMAGERFCVRNSGAVAVVEGVGDHGCEYMTGGRVVVLGRTGKNFAAGMSGGVAYVLDEHRDLYMRLNKSLVSMDPVTEKHDIAELRSLIQEHVALTGSKRGMEILTQFDHYLPRFKKILPLDYDRMLRTIAQLEEKGMDREQAEVEAFYLNTRGGEQ</sequence>
<dbReference type="CDD" id="cd00713">
    <property type="entry name" value="GltS"/>
    <property type="match status" value="1"/>
</dbReference>
<evidence type="ECO:0000256" key="11">
    <source>
        <dbReference type="ARBA" id="ARBA00023002"/>
    </source>
</evidence>
<keyword evidence="10" id="KW-0315">Glutamine amidotransferase</keyword>
<keyword evidence="15" id="KW-0003">3Fe-4S</keyword>
<comment type="cofactor">
    <cofactor evidence="2">
        <name>[3Fe-4S] cluster</name>
        <dbReference type="ChEBI" id="CHEBI:21137"/>
    </cofactor>
</comment>
<keyword evidence="14" id="KW-0314">Glutamate biosynthesis</keyword>
<dbReference type="GO" id="GO:0046872">
    <property type="term" value="F:metal ion binding"/>
    <property type="evidence" value="ECO:0007669"/>
    <property type="project" value="UniProtKB-KW"/>
</dbReference>
<dbReference type="Pfam" id="PF01493">
    <property type="entry name" value="GXGXG"/>
    <property type="match status" value="1"/>
</dbReference>
<keyword evidence="12" id="KW-0408">Iron</keyword>
<comment type="caution">
    <text evidence="18">The sequence shown here is derived from an EMBL/GenBank/DDBJ whole genome shotgun (WGS) entry which is preliminary data.</text>
</comment>
<comment type="similarity">
    <text evidence="4">Belongs to the glutamate synthase family.</text>
</comment>
<dbReference type="Pfam" id="PF04898">
    <property type="entry name" value="Glu_syn_central"/>
    <property type="match status" value="1"/>
</dbReference>
<feature type="domain" description="Glutamine amidotransferase type-2" evidence="17">
    <location>
        <begin position="53"/>
        <end position="444"/>
    </location>
</feature>
<dbReference type="InterPro" id="IPR002932">
    <property type="entry name" value="Glu_synthdom"/>
</dbReference>
<dbReference type="PANTHER" id="PTHR11938:SF133">
    <property type="entry name" value="GLUTAMATE SYNTHASE (NADH)"/>
    <property type="match status" value="1"/>
</dbReference>
<proteinExistence type="inferred from homology"/>
<dbReference type="Pfam" id="PF00310">
    <property type="entry name" value="GATase_2"/>
    <property type="match status" value="1"/>
</dbReference>
<dbReference type="EMBL" id="QEKK01000002">
    <property type="protein sequence ID" value="PVY59370.1"/>
    <property type="molecule type" value="Genomic_DNA"/>
</dbReference>
<evidence type="ECO:0000256" key="8">
    <source>
        <dbReference type="ARBA" id="ARBA00022723"/>
    </source>
</evidence>
<dbReference type="FunFam" id="2.160.20.60:FF:000001">
    <property type="entry name" value="Glutamate synthase, large subunit"/>
    <property type="match status" value="1"/>
</dbReference>
<dbReference type="InterPro" id="IPR017932">
    <property type="entry name" value="GATase_2_dom"/>
</dbReference>
<dbReference type="SUPFAM" id="SSF56235">
    <property type="entry name" value="N-terminal nucleophile aminohydrolases (Ntn hydrolases)"/>
    <property type="match status" value="1"/>
</dbReference>
<dbReference type="Gene3D" id="3.20.20.70">
    <property type="entry name" value="Aldolase class I"/>
    <property type="match status" value="2"/>
</dbReference>
<evidence type="ECO:0000256" key="14">
    <source>
        <dbReference type="ARBA" id="ARBA00023164"/>
    </source>
</evidence>
<organism evidence="18 19">
    <name type="scientific">Intestinimonas butyriciproducens</name>
    <dbReference type="NCBI Taxonomy" id="1297617"/>
    <lineage>
        <taxon>Bacteria</taxon>
        <taxon>Bacillati</taxon>
        <taxon>Bacillota</taxon>
        <taxon>Clostridia</taxon>
        <taxon>Eubacteriales</taxon>
        <taxon>Intestinimonas</taxon>
    </lineage>
</organism>
<keyword evidence="9" id="KW-0274">FAD</keyword>
<dbReference type="Gene3D" id="3.60.20.10">
    <property type="entry name" value="Glutamine Phosphoribosylpyrophosphate, subunit 1, domain 1"/>
    <property type="match status" value="1"/>
</dbReference>
<evidence type="ECO:0000256" key="13">
    <source>
        <dbReference type="ARBA" id="ARBA00023014"/>
    </source>
</evidence>
<evidence type="ECO:0000313" key="19">
    <source>
        <dbReference type="Proteomes" id="UP000245778"/>
    </source>
</evidence>
<keyword evidence="13" id="KW-0411">Iron-sulfur</keyword>
<evidence type="ECO:0000256" key="15">
    <source>
        <dbReference type="ARBA" id="ARBA00023291"/>
    </source>
</evidence>
<keyword evidence="7" id="KW-0288">FMN</keyword>
<dbReference type="CDD" id="cd00982">
    <property type="entry name" value="gltB_C"/>
    <property type="match status" value="1"/>
</dbReference>
<comment type="cofactor">
    <cofactor evidence="3">
        <name>FAD</name>
        <dbReference type="ChEBI" id="CHEBI:57692"/>
    </cofactor>
</comment>
<dbReference type="PANTHER" id="PTHR11938">
    <property type="entry name" value="FAD NADPH DEHYDROGENASE/OXIDOREDUCTASE"/>
    <property type="match status" value="1"/>
</dbReference>
<evidence type="ECO:0000256" key="7">
    <source>
        <dbReference type="ARBA" id="ARBA00022643"/>
    </source>
</evidence>
<dbReference type="Proteomes" id="UP000245778">
    <property type="component" value="Unassembled WGS sequence"/>
</dbReference>
<dbReference type="GO" id="GO:0019676">
    <property type="term" value="P:ammonia assimilation cycle"/>
    <property type="evidence" value="ECO:0007669"/>
    <property type="project" value="TreeGrafter"/>
</dbReference>
<evidence type="ECO:0000256" key="16">
    <source>
        <dbReference type="ARBA" id="ARBA00029440"/>
    </source>
</evidence>
<dbReference type="Pfam" id="PF01645">
    <property type="entry name" value="Glu_synthase"/>
    <property type="match status" value="1"/>
</dbReference>
<evidence type="ECO:0000256" key="6">
    <source>
        <dbReference type="ARBA" id="ARBA00022630"/>
    </source>
</evidence>
<evidence type="ECO:0000256" key="1">
    <source>
        <dbReference type="ARBA" id="ARBA00001917"/>
    </source>
</evidence>
<keyword evidence="8" id="KW-0479">Metal-binding</keyword>
<dbReference type="InterPro" id="IPR029055">
    <property type="entry name" value="Ntn_hydrolases_N"/>
</dbReference>
<dbReference type="SUPFAM" id="SSF69336">
    <property type="entry name" value="Alpha subunit of glutamate synthase, C-terminal domain"/>
    <property type="match status" value="1"/>
</dbReference>
<protein>
    <submittedName>
        <fullName evidence="18">Glutamate synthase domain-containing protein 2</fullName>
    </submittedName>
</protein>
<evidence type="ECO:0000259" key="17">
    <source>
        <dbReference type="PROSITE" id="PS51278"/>
    </source>
</evidence>
<dbReference type="SUPFAM" id="SSF51395">
    <property type="entry name" value="FMN-linked oxidoreductases"/>
    <property type="match status" value="1"/>
</dbReference>
<dbReference type="Gene3D" id="2.160.20.60">
    <property type="entry name" value="Glutamate synthase, alpha subunit, C-terminal domain"/>
    <property type="match status" value="1"/>
</dbReference>
<evidence type="ECO:0000256" key="5">
    <source>
        <dbReference type="ARBA" id="ARBA00022605"/>
    </source>
</evidence>
<dbReference type="InterPro" id="IPR050711">
    <property type="entry name" value="ET-N_metabolism_enzyme"/>
</dbReference>
<dbReference type="GO" id="GO:0015930">
    <property type="term" value="F:glutamate synthase activity"/>
    <property type="evidence" value="ECO:0007669"/>
    <property type="project" value="InterPro"/>
</dbReference>
<dbReference type="FunFam" id="3.60.20.10:FF:000001">
    <property type="entry name" value="Glutamate synthase, large subunit"/>
    <property type="match status" value="1"/>
</dbReference>
<dbReference type="CDD" id="cd02808">
    <property type="entry name" value="GltS_FMN"/>
    <property type="match status" value="1"/>
</dbReference>
<evidence type="ECO:0000256" key="3">
    <source>
        <dbReference type="ARBA" id="ARBA00001974"/>
    </source>
</evidence>
<keyword evidence="11" id="KW-0560">Oxidoreductase</keyword>
<comment type="cofactor">
    <cofactor evidence="1">
        <name>FMN</name>
        <dbReference type="ChEBI" id="CHEBI:58210"/>
    </cofactor>
</comment>
<gene>
    <name evidence="18" type="ORF">C7373_102355</name>
</gene>
<evidence type="ECO:0000256" key="2">
    <source>
        <dbReference type="ARBA" id="ARBA00001927"/>
    </source>
</evidence>
<dbReference type="InterPro" id="IPR013785">
    <property type="entry name" value="Aldolase_TIM"/>
</dbReference>
<dbReference type="InterPro" id="IPR002489">
    <property type="entry name" value="Glu_synth_asu_C"/>
</dbReference>
<accession>A0A2U1CET3</accession>
<dbReference type="GO" id="GO:0051538">
    <property type="term" value="F:3 iron, 4 sulfur cluster binding"/>
    <property type="evidence" value="ECO:0007669"/>
    <property type="project" value="UniProtKB-KW"/>
</dbReference>
<dbReference type="InterPro" id="IPR006982">
    <property type="entry name" value="Glu_synth_centr_N"/>
</dbReference>